<dbReference type="InterPro" id="IPR051910">
    <property type="entry name" value="ComF/GntX_DNA_util-trans"/>
</dbReference>
<comment type="similarity">
    <text evidence="1">Belongs to the ComF/GntX family.</text>
</comment>
<dbReference type="PANTHER" id="PTHR47505:SF1">
    <property type="entry name" value="DNA UTILIZATION PROTEIN YHGH"/>
    <property type="match status" value="1"/>
</dbReference>
<dbReference type="Pfam" id="PF00156">
    <property type="entry name" value="Pribosyltran"/>
    <property type="match status" value="1"/>
</dbReference>
<dbReference type="SUPFAM" id="SSF53271">
    <property type="entry name" value="PRTase-like"/>
    <property type="match status" value="1"/>
</dbReference>
<name>A0ABX0U5J0_9FLAO</name>
<evidence type="ECO:0000313" key="3">
    <source>
        <dbReference type="EMBL" id="NIJ44122.1"/>
    </source>
</evidence>
<comment type="caution">
    <text evidence="3">The sequence shown here is derived from an EMBL/GenBank/DDBJ whole genome shotgun (WGS) entry which is preliminary data.</text>
</comment>
<reference evidence="3 4" key="1">
    <citation type="submission" date="2020-03" db="EMBL/GenBank/DDBJ databases">
        <title>Genomic Encyclopedia of Type Strains, Phase IV (KMG-IV): sequencing the most valuable type-strain genomes for metagenomic binning, comparative biology and taxonomic classification.</title>
        <authorList>
            <person name="Goeker M."/>
        </authorList>
    </citation>
    <scope>NUCLEOTIDE SEQUENCE [LARGE SCALE GENOMIC DNA]</scope>
    <source>
        <strain evidence="3 4">DSM 101599</strain>
    </source>
</reference>
<dbReference type="InterPro" id="IPR029057">
    <property type="entry name" value="PRTase-like"/>
</dbReference>
<dbReference type="InterPro" id="IPR000836">
    <property type="entry name" value="PRTase_dom"/>
</dbReference>
<evidence type="ECO:0000313" key="4">
    <source>
        <dbReference type="Proteomes" id="UP000745859"/>
    </source>
</evidence>
<dbReference type="CDD" id="cd06223">
    <property type="entry name" value="PRTases_typeI"/>
    <property type="match status" value="1"/>
</dbReference>
<keyword evidence="4" id="KW-1185">Reference proteome</keyword>
<dbReference type="RefSeq" id="WP_167183556.1">
    <property type="nucleotide sequence ID" value="NZ_JAASQL010000001.1"/>
</dbReference>
<evidence type="ECO:0000256" key="1">
    <source>
        <dbReference type="ARBA" id="ARBA00008007"/>
    </source>
</evidence>
<dbReference type="Proteomes" id="UP000745859">
    <property type="component" value="Unassembled WGS sequence"/>
</dbReference>
<protein>
    <submittedName>
        <fullName evidence="3">ComF family protein</fullName>
    </submittedName>
</protein>
<dbReference type="Gene3D" id="3.40.50.2020">
    <property type="match status" value="1"/>
</dbReference>
<sequence length="228" mass="26137">MNLLKNLRDLFVPYRCLHCKTITHKNQKFLCLPCSLQLSHTNFTNYNNNPLEKLFWGRVEIHQASSLYFYYKDSPIQTLLKSLKYRGLQNFGTDAAKTLIHELQNTSRFSNIDLVIPVPLHPKKKKLRGYNQVETFGKTIAKSLNATYIPDGLLKIVHNKSQTKQSKEERHNSVKHIFKANPKHNLNYLNVLIVDDVLTTGATLLACINTLKKAYNVNISIITIACVV</sequence>
<dbReference type="PANTHER" id="PTHR47505">
    <property type="entry name" value="DNA UTILIZATION PROTEIN YHGH"/>
    <property type="match status" value="1"/>
</dbReference>
<dbReference type="EMBL" id="JAASQL010000001">
    <property type="protein sequence ID" value="NIJ44122.1"/>
    <property type="molecule type" value="Genomic_DNA"/>
</dbReference>
<proteinExistence type="inferred from homology"/>
<feature type="domain" description="Phosphoribosyltransferase" evidence="2">
    <location>
        <begin position="136"/>
        <end position="225"/>
    </location>
</feature>
<gene>
    <name evidence="3" type="ORF">FHR24_000561</name>
</gene>
<organism evidence="3 4">
    <name type="scientific">Wenyingzhuangia heitensis</name>
    <dbReference type="NCBI Taxonomy" id="1487859"/>
    <lineage>
        <taxon>Bacteria</taxon>
        <taxon>Pseudomonadati</taxon>
        <taxon>Bacteroidota</taxon>
        <taxon>Flavobacteriia</taxon>
        <taxon>Flavobacteriales</taxon>
        <taxon>Flavobacteriaceae</taxon>
        <taxon>Wenyingzhuangia</taxon>
    </lineage>
</organism>
<evidence type="ECO:0000259" key="2">
    <source>
        <dbReference type="Pfam" id="PF00156"/>
    </source>
</evidence>
<accession>A0ABX0U5J0</accession>